<name>H5TRV1_GORO1</name>
<dbReference type="EMBL" id="BAFB01000202">
    <property type="protein sequence ID" value="GAB36209.1"/>
    <property type="molecule type" value="Genomic_DNA"/>
</dbReference>
<gene>
    <name evidence="1" type="ORF">GOOTI_202_00650</name>
</gene>
<sequence>MKRVAGHARFPVDVIDLTRRILKFRGQRRNPPLSGITMRCSVIATFPRMIGASPWPTGLVRSNAHEVTTTCGFVRLRFIVCRQRYLRCLSAKTINDDNRSQTVHPDADNPRRRLALQVAAATAAVMKLDS</sequence>
<dbReference type="Proteomes" id="UP000005038">
    <property type="component" value="Unassembled WGS sequence"/>
</dbReference>
<accession>H5TRV1</accession>
<dbReference type="STRING" id="1108044.GOOTI_202_00650"/>
<comment type="caution">
    <text evidence="1">The sequence shown here is derived from an EMBL/GenBank/DDBJ whole genome shotgun (WGS) entry which is preliminary data.</text>
</comment>
<evidence type="ECO:0000313" key="1">
    <source>
        <dbReference type="EMBL" id="GAB36209.1"/>
    </source>
</evidence>
<organism evidence="1 2">
    <name type="scientific">Gordonia otitidis (strain DSM 44809 / CCUG 52243 / JCM 12355 / NBRC 100426 / IFM 10032)</name>
    <dbReference type="NCBI Taxonomy" id="1108044"/>
    <lineage>
        <taxon>Bacteria</taxon>
        <taxon>Bacillati</taxon>
        <taxon>Actinomycetota</taxon>
        <taxon>Actinomycetes</taxon>
        <taxon>Mycobacteriales</taxon>
        <taxon>Gordoniaceae</taxon>
        <taxon>Gordonia</taxon>
    </lineage>
</organism>
<dbReference type="AlphaFoldDB" id="H5TRV1"/>
<proteinExistence type="predicted"/>
<protein>
    <submittedName>
        <fullName evidence="1">Uncharacterized protein</fullName>
    </submittedName>
</protein>
<keyword evidence="2" id="KW-1185">Reference proteome</keyword>
<reference evidence="1" key="1">
    <citation type="submission" date="2012-02" db="EMBL/GenBank/DDBJ databases">
        <title>Whole genome shotgun sequence of Gordonia otitidis NBRC 100426.</title>
        <authorList>
            <person name="Yoshida I."/>
            <person name="Hosoyama A."/>
            <person name="Tsuchikane K."/>
            <person name="Katsumata H."/>
            <person name="Yamazaki S."/>
            <person name="Fujita N."/>
        </authorList>
    </citation>
    <scope>NUCLEOTIDE SEQUENCE [LARGE SCALE GENOMIC DNA]</scope>
    <source>
        <strain evidence="1">NBRC 100426</strain>
    </source>
</reference>
<evidence type="ECO:0000313" key="2">
    <source>
        <dbReference type="Proteomes" id="UP000005038"/>
    </source>
</evidence>